<evidence type="ECO:0000313" key="2">
    <source>
        <dbReference type="EMBL" id="PWN20954.1"/>
    </source>
</evidence>
<dbReference type="EMBL" id="KZ819326">
    <property type="protein sequence ID" value="PWN20954.1"/>
    <property type="molecule type" value="Genomic_DNA"/>
</dbReference>
<dbReference type="Proteomes" id="UP000245942">
    <property type="component" value="Unassembled WGS sequence"/>
</dbReference>
<feature type="region of interest" description="Disordered" evidence="1">
    <location>
        <begin position="1"/>
        <end position="43"/>
    </location>
</feature>
<keyword evidence="3" id="KW-1185">Reference proteome</keyword>
<feature type="compositionally biased region" description="Polar residues" evidence="1">
    <location>
        <begin position="15"/>
        <end position="30"/>
    </location>
</feature>
<evidence type="ECO:0000313" key="3">
    <source>
        <dbReference type="Proteomes" id="UP000245942"/>
    </source>
</evidence>
<dbReference type="AlphaFoldDB" id="A0A316U7Y0"/>
<dbReference type="GeneID" id="37011291"/>
<accession>A0A316U7Y0</accession>
<evidence type="ECO:0000256" key="1">
    <source>
        <dbReference type="SAM" id="MobiDB-lite"/>
    </source>
</evidence>
<name>A0A316U7Y0_9BASI</name>
<reference evidence="2 3" key="1">
    <citation type="journal article" date="2018" name="Mol. Biol. Evol.">
        <title>Broad Genomic Sampling Reveals a Smut Pathogenic Ancestry of the Fungal Clade Ustilaginomycotina.</title>
        <authorList>
            <person name="Kijpornyongpan T."/>
            <person name="Mondo S.J."/>
            <person name="Barry K."/>
            <person name="Sandor L."/>
            <person name="Lee J."/>
            <person name="Lipzen A."/>
            <person name="Pangilinan J."/>
            <person name="LaButti K."/>
            <person name="Hainaut M."/>
            <person name="Henrissat B."/>
            <person name="Grigoriev I.V."/>
            <person name="Spatafora J.W."/>
            <person name="Aime M.C."/>
        </authorList>
    </citation>
    <scope>NUCLEOTIDE SEQUENCE [LARGE SCALE GENOMIC DNA]</scope>
    <source>
        <strain evidence="2 3">MCA 4718</strain>
    </source>
</reference>
<gene>
    <name evidence="2" type="ORF">BCV69DRAFT_179646</name>
</gene>
<protein>
    <submittedName>
        <fullName evidence="2">Uncharacterized protein</fullName>
    </submittedName>
</protein>
<dbReference type="RefSeq" id="XP_025348114.1">
    <property type="nucleotide sequence ID" value="XM_025489557.1"/>
</dbReference>
<feature type="region of interest" description="Disordered" evidence="1">
    <location>
        <begin position="199"/>
        <end position="249"/>
    </location>
</feature>
<organism evidence="2 3">
    <name type="scientific">Pseudomicrostroma glucosiphilum</name>
    <dbReference type="NCBI Taxonomy" id="1684307"/>
    <lineage>
        <taxon>Eukaryota</taxon>
        <taxon>Fungi</taxon>
        <taxon>Dikarya</taxon>
        <taxon>Basidiomycota</taxon>
        <taxon>Ustilaginomycotina</taxon>
        <taxon>Exobasidiomycetes</taxon>
        <taxon>Microstromatales</taxon>
        <taxon>Microstromatales incertae sedis</taxon>
        <taxon>Pseudomicrostroma</taxon>
    </lineage>
</organism>
<sequence>MPRWPRESPAAMSARESTATVPSQDGNSNYVVPPDERGIQSIDRNTPVLTPTNLKPIPASTLAAYPWLRYIPRSAKRDYLPLVTGKKYQDKCFPCWENKIACVVLENKETCAYCHGFTARCNAGRRAPPYRHSTFKKLYLKLQSETIRDAKGQWRPAPTDPRRWVDKVSMENYKTLFNKYGLKVPADIHIDRHGVLRMTAHSREESEDSVQIGATGRRKRRRETIVPSSSSTSSSDEASPPAKSRAPTPSLEVQALNARPESMPVVQHSKHSLSAEEVNALIFPNQSISLTAADLDEEEERIVRLQEMIVPALRKKYSILQTLKAFNGDGDTTLVDRRLPLIDYDAIDDFERGQSRTHRADSVETKSDPIIKKASHRIENQEDTYDEANGSIDPAAVPPWRRPESNTFPLNLRLLGSICL</sequence>
<proteinExistence type="predicted"/>